<evidence type="ECO:0000313" key="2">
    <source>
        <dbReference type="Proteomes" id="UP000279307"/>
    </source>
</evidence>
<dbReference type="Proteomes" id="UP000279307">
    <property type="component" value="Chromosome 4"/>
</dbReference>
<accession>A0A3L8DU53</accession>
<reference evidence="1 2" key="1">
    <citation type="journal article" date="2018" name="Genome Res.">
        <title>The genomic architecture and molecular evolution of ant odorant receptors.</title>
        <authorList>
            <person name="McKenzie S.K."/>
            <person name="Kronauer D.J.C."/>
        </authorList>
    </citation>
    <scope>NUCLEOTIDE SEQUENCE [LARGE SCALE GENOMIC DNA]</scope>
    <source>
        <strain evidence="1">Clonal line C1</strain>
    </source>
</reference>
<protein>
    <submittedName>
        <fullName evidence="1">Uncharacterized protein</fullName>
    </submittedName>
</protein>
<gene>
    <name evidence="1" type="ORF">DMN91_003633</name>
</gene>
<organism evidence="1 2">
    <name type="scientific">Ooceraea biroi</name>
    <name type="common">Clonal raider ant</name>
    <name type="synonym">Cerapachys biroi</name>
    <dbReference type="NCBI Taxonomy" id="2015173"/>
    <lineage>
        <taxon>Eukaryota</taxon>
        <taxon>Metazoa</taxon>
        <taxon>Ecdysozoa</taxon>
        <taxon>Arthropoda</taxon>
        <taxon>Hexapoda</taxon>
        <taxon>Insecta</taxon>
        <taxon>Pterygota</taxon>
        <taxon>Neoptera</taxon>
        <taxon>Endopterygota</taxon>
        <taxon>Hymenoptera</taxon>
        <taxon>Apocrita</taxon>
        <taxon>Aculeata</taxon>
        <taxon>Formicoidea</taxon>
        <taxon>Formicidae</taxon>
        <taxon>Dorylinae</taxon>
        <taxon>Ooceraea</taxon>
    </lineage>
</organism>
<comment type="caution">
    <text evidence="1">The sequence shown here is derived from an EMBL/GenBank/DDBJ whole genome shotgun (WGS) entry which is preliminary data.</text>
</comment>
<evidence type="ECO:0000313" key="1">
    <source>
        <dbReference type="EMBL" id="RLU23429.1"/>
    </source>
</evidence>
<name>A0A3L8DU53_OOCBI</name>
<dbReference type="EMBL" id="QOIP01000004">
    <property type="protein sequence ID" value="RLU23429.1"/>
    <property type="molecule type" value="Genomic_DNA"/>
</dbReference>
<proteinExistence type="predicted"/>
<sequence length="76" mass="8097">MSCISICDGGVMVSIVAFQAVDPGSIPGHRRNFFVTCNCNFMPCISICDGGVMVSIVAFQAVDPGSIPGHRRNFVF</sequence>
<dbReference type="AlphaFoldDB" id="A0A3L8DU53"/>